<dbReference type="Proteomes" id="UP000280955">
    <property type="component" value="Unassembled WGS sequence"/>
</dbReference>
<keyword evidence="5" id="KW-1185">Reference proteome</keyword>
<dbReference type="Gene3D" id="3.10.129.110">
    <property type="entry name" value="Polyketide synthase dehydratase"/>
    <property type="match status" value="1"/>
</dbReference>
<dbReference type="SUPFAM" id="SSF51735">
    <property type="entry name" value="NAD(P)-binding Rossmann-fold domains"/>
    <property type="match status" value="2"/>
</dbReference>
<dbReference type="CDD" id="cd08953">
    <property type="entry name" value="KR_2_SDR_x"/>
    <property type="match status" value="1"/>
</dbReference>
<proteinExistence type="inferred from homology"/>
<dbReference type="PANTHER" id="PTHR43775">
    <property type="entry name" value="FATTY ACID SYNTHASE"/>
    <property type="match status" value="1"/>
</dbReference>
<organism evidence="4 5">
    <name type="scientific">Photorhabdus asymbiotica</name>
    <dbReference type="NCBI Taxonomy" id="291112"/>
    <lineage>
        <taxon>Bacteria</taxon>
        <taxon>Pseudomonadati</taxon>
        <taxon>Pseudomonadota</taxon>
        <taxon>Gammaproteobacteria</taxon>
        <taxon>Enterobacterales</taxon>
        <taxon>Morganellaceae</taxon>
        <taxon>Photorhabdus</taxon>
    </lineage>
</organism>
<name>A0ABX9SJJ6_9GAMM</name>
<comment type="caution">
    <text evidence="4">The sequence shown here is derived from an EMBL/GenBank/DDBJ whole genome shotgun (WGS) entry which is preliminary data.</text>
</comment>
<feature type="domain" description="Ketoreductase" evidence="3">
    <location>
        <begin position="272"/>
        <end position="499"/>
    </location>
</feature>
<dbReference type="InterPro" id="IPR057326">
    <property type="entry name" value="KR_dom"/>
</dbReference>
<dbReference type="InterPro" id="IPR050091">
    <property type="entry name" value="PKS_NRPS_Biosynth_Enz"/>
</dbReference>
<keyword evidence="2" id="KW-0808">Transferase</keyword>
<dbReference type="InterPro" id="IPR042104">
    <property type="entry name" value="PKS_dehydratase_sf"/>
</dbReference>
<reference evidence="4 5" key="1">
    <citation type="submission" date="2018-10" db="EMBL/GenBank/DDBJ databases">
        <title>Genomic Encyclopedia of Archaeal and Bacterial Type Strains, Phase II (KMG-II): from individual species to whole genera.</title>
        <authorList>
            <person name="Goeker M."/>
        </authorList>
    </citation>
    <scope>NUCLEOTIDE SEQUENCE [LARGE SCALE GENOMIC DNA]</scope>
    <source>
        <strain evidence="4 5">DSM 15149</strain>
    </source>
</reference>
<gene>
    <name evidence="4" type="ORF">BDD30_2491</name>
</gene>
<dbReference type="InterPro" id="IPR013968">
    <property type="entry name" value="PKS_KR"/>
</dbReference>
<evidence type="ECO:0000256" key="1">
    <source>
        <dbReference type="ARBA" id="ARBA00006484"/>
    </source>
</evidence>
<protein>
    <submittedName>
        <fullName evidence="4">Polyketide synthase-like dehydratase family protein</fullName>
    </submittedName>
</protein>
<dbReference type="SMART" id="SM00822">
    <property type="entry name" value="PKS_KR"/>
    <property type="match status" value="1"/>
</dbReference>
<dbReference type="PANTHER" id="PTHR43775:SF51">
    <property type="entry name" value="INACTIVE PHENOLPHTHIOCEROL SYNTHESIS POLYKETIDE SYNTHASE TYPE I PKS1-RELATED"/>
    <property type="match status" value="1"/>
</dbReference>
<dbReference type="EMBL" id="RBLJ01000003">
    <property type="protein sequence ID" value="RKS57682.1"/>
    <property type="molecule type" value="Genomic_DNA"/>
</dbReference>
<accession>A0ABX9SJJ6</accession>
<evidence type="ECO:0000313" key="5">
    <source>
        <dbReference type="Proteomes" id="UP000280955"/>
    </source>
</evidence>
<evidence type="ECO:0000256" key="2">
    <source>
        <dbReference type="ARBA" id="ARBA00022679"/>
    </source>
</evidence>
<comment type="similarity">
    <text evidence="1">Belongs to the short-chain dehydrogenases/reductases (SDR) family.</text>
</comment>
<sequence>MPAVQSIFAEEVASVEHQVARYTVISQSLPAPDCYPLAFALSRHWLVVDEGKTAVDEVVKQLQQQGQQVSILTLGAGIAKNEKCAKTTRYYALNRVDEATLDVAISEIEQAQGPIDGVIYLQSPRQSVKTLAKVFSAQGYLSIETTFLLAKRLQGSLNRDENHVGYFFVVVRGDGALSTSDNNELSEVVASGISGLTKSLNIEWKNVFCRTLDVDVWVEPNDVAQILIEELQDSRTDLAEVGRGVNGERMTLVLTPATKAPIDAPFLVSREDVFVVTGGGRGITAQCVIEMAKRSQARFVLLGRTDLDAPLPTWARGATTLNERKSAAIAYLRSQQIQPTPVKIDTMLSRLVHADEINQTLLEIAQVGGEARYLHCDITDVQQVAAAIAEAQQVFGPVTGIIHGAGNLADKFIEKKTLDDLRSVFDAKIKGLENLCRIMDIASLRHVVLFSSVVGYFGNAGQTDYAMANETLNKFAYLPLKGDNSLVIRAINWGPWDAGMVNDTLRRSYSARNMVIIPGSVGTHYFVQEFIDTKSKQVIVGGENYKVTQRVKSLPDAEQVERFLTLEANPFLYHYVINNNPVLPATAAISWMTRICEERFPGYQLQDVMDFSVLQEIVFDGTQIGNYTAVLTPNCSYMRGDERLALDIAITSQQGKSVIRHYQATLFLAIHCRAAASEALYTDLNTQIAQTYPLYGDMRQGGMLFHGSIFRGIRQVIYIDDQYLILKCRLDNVAPELQGQFPVNSFNLFIHDVALQLPLFWLMQRSDEAGLPCAIGKIEQYAALTFGEEFYAVMRINTKTAQELVADITLHNSMGNVYSHLHNVKFIVSAALRELFTQIDSKQVEKTQANLSE</sequence>
<dbReference type="InterPro" id="IPR049551">
    <property type="entry name" value="PKS_DH_C"/>
</dbReference>
<dbReference type="Gene3D" id="3.40.50.720">
    <property type="entry name" value="NAD(P)-binding Rossmann-like Domain"/>
    <property type="match status" value="1"/>
</dbReference>
<dbReference type="Pfam" id="PF08659">
    <property type="entry name" value="KR"/>
    <property type="match status" value="1"/>
</dbReference>
<dbReference type="Pfam" id="PF14765">
    <property type="entry name" value="PS-DH"/>
    <property type="match status" value="1"/>
</dbReference>
<dbReference type="InterPro" id="IPR036291">
    <property type="entry name" value="NAD(P)-bd_dom_sf"/>
</dbReference>
<evidence type="ECO:0000259" key="3">
    <source>
        <dbReference type="SMART" id="SM00822"/>
    </source>
</evidence>
<evidence type="ECO:0000313" key="4">
    <source>
        <dbReference type="EMBL" id="RKS57682.1"/>
    </source>
</evidence>